<protein>
    <submittedName>
        <fullName evidence="1">Uncharacterized protein</fullName>
    </submittedName>
</protein>
<comment type="caution">
    <text evidence="1">The sequence shown here is derived from an EMBL/GenBank/DDBJ whole genome shotgun (WGS) entry which is preliminary data.</text>
</comment>
<gene>
    <name evidence="1" type="ORF">E6O75_ATG10293</name>
</gene>
<dbReference type="AlphaFoldDB" id="A0A4Z1NXG8"/>
<sequence length="99" mass="11192">MTATYILARIENVSLASACLNYRRQDVAVSPAQCWQALDTKIGTKPLVGINHITSCRSAYQPMTNTNENVETRPSRGRKSEVSLYEEWDLKYVDNDVHS</sequence>
<proteinExistence type="predicted"/>
<accession>A0A4Z1NXG8</accession>
<evidence type="ECO:0000313" key="1">
    <source>
        <dbReference type="EMBL" id="TID13220.1"/>
    </source>
</evidence>
<organism evidence="1 2">
    <name type="scientific">Venturia nashicola</name>
    <dbReference type="NCBI Taxonomy" id="86259"/>
    <lineage>
        <taxon>Eukaryota</taxon>
        <taxon>Fungi</taxon>
        <taxon>Dikarya</taxon>
        <taxon>Ascomycota</taxon>
        <taxon>Pezizomycotina</taxon>
        <taxon>Dothideomycetes</taxon>
        <taxon>Pleosporomycetidae</taxon>
        <taxon>Venturiales</taxon>
        <taxon>Venturiaceae</taxon>
        <taxon>Venturia</taxon>
    </lineage>
</organism>
<dbReference type="EMBL" id="SNSC02000028">
    <property type="protein sequence ID" value="TID13220.1"/>
    <property type="molecule type" value="Genomic_DNA"/>
</dbReference>
<dbReference type="Proteomes" id="UP000298493">
    <property type="component" value="Unassembled WGS sequence"/>
</dbReference>
<reference evidence="1 2" key="1">
    <citation type="submission" date="2019-04" db="EMBL/GenBank/DDBJ databases">
        <title>High contiguity whole genome sequence and gene annotation resource for two Venturia nashicola isolates.</title>
        <authorList>
            <person name="Prokchorchik M."/>
            <person name="Won K."/>
            <person name="Lee Y."/>
            <person name="Choi E.D."/>
            <person name="Segonzac C."/>
            <person name="Sohn K.H."/>
        </authorList>
    </citation>
    <scope>NUCLEOTIDE SEQUENCE [LARGE SCALE GENOMIC DNA]</scope>
    <source>
        <strain evidence="1 2">PRI2</strain>
    </source>
</reference>
<evidence type="ECO:0000313" key="2">
    <source>
        <dbReference type="Proteomes" id="UP000298493"/>
    </source>
</evidence>
<name>A0A4Z1NXG8_9PEZI</name>
<keyword evidence="2" id="KW-1185">Reference proteome</keyword>